<gene>
    <name evidence="5" type="primary">rpmG</name>
    <name evidence="6" type="ORF">A3D07_03920</name>
</gene>
<dbReference type="InterPro" id="IPR001705">
    <property type="entry name" value="Ribosomal_bL33"/>
</dbReference>
<proteinExistence type="inferred from homology"/>
<dbReference type="GO" id="GO:1990904">
    <property type="term" value="C:ribonucleoprotein complex"/>
    <property type="evidence" value="ECO:0007669"/>
    <property type="project" value="UniProtKB-KW"/>
</dbReference>
<dbReference type="NCBIfam" id="TIGR01023">
    <property type="entry name" value="rpmG_bact"/>
    <property type="match status" value="1"/>
</dbReference>
<sequence length="54" mass="6498">MAKKKRIPFLMACTVCKSRNYTTQRNPENTPEKLVLKKYCKRCRRVTEHKEVKI</sequence>
<comment type="caution">
    <text evidence="6">The sequence shown here is derived from an EMBL/GenBank/DDBJ whole genome shotgun (WGS) entry which is preliminary data.</text>
</comment>
<dbReference type="STRING" id="1797716.A3D07_03920"/>
<dbReference type="InterPro" id="IPR038584">
    <property type="entry name" value="Ribosomal_bL33_sf"/>
</dbReference>
<dbReference type="HAMAP" id="MF_00294">
    <property type="entry name" value="Ribosomal_bL33"/>
    <property type="match status" value="1"/>
</dbReference>
<evidence type="ECO:0000256" key="4">
    <source>
        <dbReference type="ARBA" id="ARBA00035176"/>
    </source>
</evidence>
<dbReference type="GO" id="GO:0005840">
    <property type="term" value="C:ribosome"/>
    <property type="evidence" value="ECO:0007669"/>
    <property type="project" value="UniProtKB-KW"/>
</dbReference>
<dbReference type="Gene3D" id="2.20.28.120">
    <property type="entry name" value="Ribosomal protein L33"/>
    <property type="match status" value="1"/>
</dbReference>
<dbReference type="NCBIfam" id="NF001860">
    <property type="entry name" value="PRK00595.1"/>
    <property type="match status" value="1"/>
</dbReference>
<dbReference type="GO" id="GO:0005737">
    <property type="term" value="C:cytoplasm"/>
    <property type="evidence" value="ECO:0007669"/>
    <property type="project" value="UniProtKB-ARBA"/>
</dbReference>
<dbReference type="AlphaFoldDB" id="A0A1F5GEK3"/>
<dbReference type="NCBIfam" id="NF001764">
    <property type="entry name" value="PRK00504.1"/>
    <property type="match status" value="1"/>
</dbReference>
<dbReference type="PROSITE" id="PS00582">
    <property type="entry name" value="RIBOSOMAL_L33"/>
    <property type="match status" value="1"/>
</dbReference>
<dbReference type="PANTHER" id="PTHR43168">
    <property type="entry name" value="50S RIBOSOMAL PROTEIN L33, CHLOROPLASTIC"/>
    <property type="match status" value="1"/>
</dbReference>
<evidence type="ECO:0000256" key="1">
    <source>
        <dbReference type="ARBA" id="ARBA00007596"/>
    </source>
</evidence>
<dbReference type="InterPro" id="IPR011332">
    <property type="entry name" value="Ribosomal_zn-bd"/>
</dbReference>
<dbReference type="EMBL" id="MFBF01000048">
    <property type="protein sequence ID" value="OGD90302.1"/>
    <property type="molecule type" value="Genomic_DNA"/>
</dbReference>
<reference evidence="6 7" key="1">
    <citation type="journal article" date="2016" name="Nat. Commun.">
        <title>Thousands of microbial genomes shed light on interconnected biogeochemical processes in an aquifer system.</title>
        <authorList>
            <person name="Anantharaman K."/>
            <person name="Brown C.T."/>
            <person name="Hug L.A."/>
            <person name="Sharon I."/>
            <person name="Castelle C.J."/>
            <person name="Probst A.J."/>
            <person name="Thomas B.C."/>
            <person name="Singh A."/>
            <person name="Wilkins M.J."/>
            <person name="Karaoz U."/>
            <person name="Brodie E.L."/>
            <person name="Williams K.H."/>
            <person name="Hubbard S.S."/>
            <person name="Banfield J.F."/>
        </authorList>
    </citation>
    <scope>NUCLEOTIDE SEQUENCE [LARGE SCALE GENOMIC DNA]</scope>
</reference>
<dbReference type="InterPro" id="IPR018264">
    <property type="entry name" value="Ribosomal_bL33_CS"/>
</dbReference>
<dbReference type="GO" id="GO:0006412">
    <property type="term" value="P:translation"/>
    <property type="evidence" value="ECO:0007669"/>
    <property type="project" value="UniProtKB-UniRule"/>
</dbReference>
<evidence type="ECO:0000313" key="7">
    <source>
        <dbReference type="Proteomes" id="UP000177124"/>
    </source>
</evidence>
<evidence type="ECO:0000256" key="2">
    <source>
        <dbReference type="ARBA" id="ARBA00022980"/>
    </source>
</evidence>
<dbReference type="Pfam" id="PF00471">
    <property type="entry name" value="Ribosomal_L33"/>
    <property type="match status" value="1"/>
</dbReference>
<dbReference type="Proteomes" id="UP000177124">
    <property type="component" value="Unassembled WGS sequence"/>
</dbReference>
<dbReference type="PANTHER" id="PTHR43168:SF2">
    <property type="entry name" value="LARGE RIBOSOMAL SUBUNIT PROTEIN BL33C"/>
    <property type="match status" value="1"/>
</dbReference>
<evidence type="ECO:0000256" key="5">
    <source>
        <dbReference type="HAMAP-Rule" id="MF_00294"/>
    </source>
</evidence>
<name>A0A1F5GEK3_9BACT</name>
<evidence type="ECO:0000256" key="3">
    <source>
        <dbReference type="ARBA" id="ARBA00023274"/>
    </source>
</evidence>
<dbReference type="GO" id="GO:0003735">
    <property type="term" value="F:structural constituent of ribosome"/>
    <property type="evidence" value="ECO:0007669"/>
    <property type="project" value="InterPro"/>
</dbReference>
<protein>
    <recommendedName>
        <fullName evidence="4 5">Large ribosomal subunit protein bL33</fullName>
    </recommendedName>
</protein>
<organism evidence="6 7">
    <name type="scientific">Candidatus Curtissbacteria bacterium RIFCSPHIGHO2_02_FULL_42_15</name>
    <dbReference type="NCBI Taxonomy" id="1797716"/>
    <lineage>
        <taxon>Bacteria</taxon>
        <taxon>Candidatus Curtissiibacteriota</taxon>
    </lineage>
</organism>
<keyword evidence="3 5" id="KW-0687">Ribonucleoprotein</keyword>
<keyword evidence="2 5" id="KW-0689">Ribosomal protein</keyword>
<evidence type="ECO:0000313" key="6">
    <source>
        <dbReference type="EMBL" id="OGD90302.1"/>
    </source>
</evidence>
<accession>A0A1F5GEK3</accession>
<dbReference type="SUPFAM" id="SSF57829">
    <property type="entry name" value="Zn-binding ribosomal proteins"/>
    <property type="match status" value="1"/>
</dbReference>
<comment type="similarity">
    <text evidence="1 5">Belongs to the bacterial ribosomal protein bL33 family.</text>
</comment>